<accession>A0A4Y2QSU7</accession>
<proteinExistence type="predicted"/>
<name>A0A4Y2QSU7_ARAVE</name>
<comment type="caution">
    <text evidence="1">The sequence shown here is derived from an EMBL/GenBank/DDBJ whole genome shotgun (WGS) entry which is preliminary data.</text>
</comment>
<evidence type="ECO:0000313" key="2">
    <source>
        <dbReference type="Proteomes" id="UP000499080"/>
    </source>
</evidence>
<protein>
    <recommendedName>
        <fullName evidence="3">Tesmin/TSO1-like CXC domain-containing protein</fullName>
    </recommendedName>
</protein>
<evidence type="ECO:0008006" key="3">
    <source>
        <dbReference type="Google" id="ProtNLM"/>
    </source>
</evidence>
<reference evidence="1 2" key="1">
    <citation type="journal article" date="2019" name="Sci. Rep.">
        <title>Orb-weaving spider Araneus ventricosus genome elucidates the spidroin gene catalogue.</title>
        <authorList>
            <person name="Kono N."/>
            <person name="Nakamura H."/>
            <person name="Ohtoshi R."/>
            <person name="Moran D.A.P."/>
            <person name="Shinohara A."/>
            <person name="Yoshida Y."/>
            <person name="Fujiwara M."/>
            <person name="Mori M."/>
            <person name="Tomita M."/>
            <person name="Arakawa K."/>
        </authorList>
    </citation>
    <scope>NUCLEOTIDE SEQUENCE [LARGE SCALE GENOMIC DNA]</scope>
</reference>
<keyword evidence="2" id="KW-1185">Reference proteome</keyword>
<dbReference type="Proteomes" id="UP000499080">
    <property type="component" value="Unassembled WGS sequence"/>
</dbReference>
<dbReference type="AlphaFoldDB" id="A0A4Y2QSU7"/>
<sequence>MSCSLSHEAPPELLNSTACKCPKGCINSCGCRKKGIKCSPISCNCRCASCTNVPEDIKNRPNLNDDVIISEDEDDEELFDEDSETILNKNNFCISPHQGVGFFCS</sequence>
<gene>
    <name evidence="1" type="ORF">AVEN_262008_1</name>
</gene>
<evidence type="ECO:0000313" key="1">
    <source>
        <dbReference type="EMBL" id="GBN66330.1"/>
    </source>
</evidence>
<organism evidence="1 2">
    <name type="scientific">Araneus ventricosus</name>
    <name type="common">Orbweaver spider</name>
    <name type="synonym">Epeira ventricosa</name>
    <dbReference type="NCBI Taxonomy" id="182803"/>
    <lineage>
        <taxon>Eukaryota</taxon>
        <taxon>Metazoa</taxon>
        <taxon>Ecdysozoa</taxon>
        <taxon>Arthropoda</taxon>
        <taxon>Chelicerata</taxon>
        <taxon>Arachnida</taxon>
        <taxon>Araneae</taxon>
        <taxon>Araneomorphae</taxon>
        <taxon>Entelegynae</taxon>
        <taxon>Araneoidea</taxon>
        <taxon>Araneidae</taxon>
        <taxon>Araneus</taxon>
    </lineage>
</organism>
<dbReference type="EMBL" id="BGPR01014704">
    <property type="protein sequence ID" value="GBN66330.1"/>
    <property type="molecule type" value="Genomic_DNA"/>
</dbReference>